<dbReference type="PANTHER" id="PTHR42085:SF8">
    <property type="entry name" value="F-BOX DOMAIN-CONTAINING PROTEIN"/>
    <property type="match status" value="1"/>
</dbReference>
<protein>
    <recommendedName>
        <fullName evidence="4">F-box domain-containing protein</fullName>
    </recommendedName>
</protein>
<feature type="compositionally biased region" description="Polar residues" evidence="1">
    <location>
        <begin position="1"/>
        <end position="12"/>
    </location>
</feature>
<reference evidence="2 3" key="1">
    <citation type="submission" date="2016-04" db="EMBL/GenBank/DDBJ databases">
        <title>A degradative enzymes factory behind the ericoid mycorrhizal symbiosis.</title>
        <authorList>
            <consortium name="DOE Joint Genome Institute"/>
            <person name="Martino E."/>
            <person name="Morin E."/>
            <person name="Grelet G."/>
            <person name="Kuo A."/>
            <person name="Kohler A."/>
            <person name="Daghino S."/>
            <person name="Barry K."/>
            <person name="Choi C."/>
            <person name="Cichocki N."/>
            <person name="Clum A."/>
            <person name="Copeland A."/>
            <person name="Hainaut M."/>
            <person name="Haridas S."/>
            <person name="Labutti K."/>
            <person name="Lindquist E."/>
            <person name="Lipzen A."/>
            <person name="Khouja H.-R."/>
            <person name="Murat C."/>
            <person name="Ohm R."/>
            <person name="Olson A."/>
            <person name="Spatafora J."/>
            <person name="Veneault-Fourrey C."/>
            <person name="Henrissat B."/>
            <person name="Grigoriev I."/>
            <person name="Martin F."/>
            <person name="Perotto S."/>
        </authorList>
    </citation>
    <scope>NUCLEOTIDE SEQUENCE [LARGE SCALE GENOMIC DNA]</scope>
    <source>
        <strain evidence="2 3">F</strain>
    </source>
</reference>
<keyword evidence="3" id="KW-1185">Reference proteome</keyword>
<name>A0A2J6S9W0_HYAVF</name>
<organism evidence="2 3">
    <name type="scientific">Hyaloscypha variabilis (strain UAMH 11265 / GT02V1 / F)</name>
    <name type="common">Meliniomyces variabilis</name>
    <dbReference type="NCBI Taxonomy" id="1149755"/>
    <lineage>
        <taxon>Eukaryota</taxon>
        <taxon>Fungi</taxon>
        <taxon>Dikarya</taxon>
        <taxon>Ascomycota</taxon>
        <taxon>Pezizomycotina</taxon>
        <taxon>Leotiomycetes</taxon>
        <taxon>Helotiales</taxon>
        <taxon>Hyaloscyphaceae</taxon>
        <taxon>Hyaloscypha</taxon>
        <taxon>Hyaloscypha variabilis</taxon>
    </lineage>
</organism>
<dbReference type="AlphaFoldDB" id="A0A2J6S9W0"/>
<dbReference type="PANTHER" id="PTHR42085">
    <property type="entry name" value="F-BOX DOMAIN-CONTAINING PROTEIN"/>
    <property type="match status" value="1"/>
</dbReference>
<dbReference type="Proteomes" id="UP000235786">
    <property type="component" value="Unassembled WGS sequence"/>
</dbReference>
<feature type="region of interest" description="Disordered" evidence="1">
    <location>
        <begin position="1"/>
        <end position="21"/>
    </location>
</feature>
<dbReference type="OrthoDB" id="62952at2759"/>
<evidence type="ECO:0000313" key="2">
    <source>
        <dbReference type="EMBL" id="PMD47547.1"/>
    </source>
</evidence>
<evidence type="ECO:0008006" key="4">
    <source>
        <dbReference type="Google" id="ProtNLM"/>
    </source>
</evidence>
<dbReference type="EMBL" id="KZ613938">
    <property type="protein sequence ID" value="PMD47547.1"/>
    <property type="molecule type" value="Genomic_DNA"/>
</dbReference>
<proteinExistence type="predicted"/>
<evidence type="ECO:0000256" key="1">
    <source>
        <dbReference type="SAM" id="MobiDB-lite"/>
    </source>
</evidence>
<gene>
    <name evidence="2" type="ORF">L207DRAFT_506542</name>
</gene>
<sequence length="261" mass="29578">MRVSFSCHSQPSRDVMMDPLTPGPRAKTTLTTIPLEVRVMIFKLVLTARFPFLVTRRKSRKSRSKLNPAPLHALLLVNKQLYTEACPFIYKLNTFTLGNNQLNWGSRRYPNMYGLKQFTSGLSAARIASITSVEIRLYLDNEMWYKVDPAGMSLKHANPLSNLLVLVRTLVKHFTGLRSVKMKYYGMRVFWPLGINHDCGNLKALKLAVNNLLLLQTLKNIELTLPMLREGDLSGAFGELETEAREKGKSLSLCNFSGKRS</sequence>
<accession>A0A2J6S9W0</accession>
<dbReference type="InterPro" id="IPR038883">
    <property type="entry name" value="AN11006-like"/>
</dbReference>
<evidence type="ECO:0000313" key="3">
    <source>
        <dbReference type="Proteomes" id="UP000235786"/>
    </source>
</evidence>